<comment type="caution">
    <text evidence="1">The sequence shown here is derived from an EMBL/GenBank/DDBJ whole genome shotgun (WGS) entry which is preliminary data.</text>
</comment>
<proteinExistence type="predicted"/>
<protein>
    <submittedName>
        <fullName evidence="1">Uncharacterized protein</fullName>
    </submittedName>
</protein>
<name>A0A843W3S7_COLES</name>
<evidence type="ECO:0000313" key="2">
    <source>
        <dbReference type="Proteomes" id="UP000652761"/>
    </source>
</evidence>
<evidence type="ECO:0000313" key="1">
    <source>
        <dbReference type="EMBL" id="MQL98943.1"/>
    </source>
</evidence>
<reference evidence="1" key="1">
    <citation type="submission" date="2017-07" db="EMBL/GenBank/DDBJ databases">
        <title>Taro Niue Genome Assembly and Annotation.</title>
        <authorList>
            <person name="Atibalentja N."/>
            <person name="Keating K."/>
            <person name="Fields C.J."/>
        </authorList>
    </citation>
    <scope>NUCLEOTIDE SEQUENCE</scope>
    <source>
        <strain evidence="1">Niue_2</strain>
        <tissue evidence="1">Leaf</tissue>
    </source>
</reference>
<dbReference type="AlphaFoldDB" id="A0A843W3S7"/>
<keyword evidence="2" id="KW-1185">Reference proteome</keyword>
<dbReference type="Proteomes" id="UP000652761">
    <property type="component" value="Unassembled WGS sequence"/>
</dbReference>
<sequence>MQDSLYSSIMVGGRLSPGFDWSNMWRDIKLVSVWCAHITIGSRRLPLTVVRWTDLGLKGWRFNTILVVHIIKISMKEFHN</sequence>
<dbReference type="EMBL" id="NMUH01002271">
    <property type="protein sequence ID" value="MQL98943.1"/>
    <property type="molecule type" value="Genomic_DNA"/>
</dbReference>
<organism evidence="1 2">
    <name type="scientific">Colocasia esculenta</name>
    <name type="common">Wild taro</name>
    <name type="synonym">Arum esculentum</name>
    <dbReference type="NCBI Taxonomy" id="4460"/>
    <lineage>
        <taxon>Eukaryota</taxon>
        <taxon>Viridiplantae</taxon>
        <taxon>Streptophyta</taxon>
        <taxon>Embryophyta</taxon>
        <taxon>Tracheophyta</taxon>
        <taxon>Spermatophyta</taxon>
        <taxon>Magnoliopsida</taxon>
        <taxon>Liliopsida</taxon>
        <taxon>Araceae</taxon>
        <taxon>Aroideae</taxon>
        <taxon>Colocasieae</taxon>
        <taxon>Colocasia</taxon>
    </lineage>
</organism>
<gene>
    <name evidence="1" type="ORF">Taro_031659</name>
</gene>
<accession>A0A843W3S7</accession>